<keyword evidence="4 6" id="KW-1015">Disulfide bond</keyword>
<dbReference type="EMBL" id="CACRXK020010684">
    <property type="protein sequence ID" value="CAB4019915.1"/>
    <property type="molecule type" value="Genomic_DNA"/>
</dbReference>
<dbReference type="OrthoDB" id="5959877at2759"/>
<dbReference type="PROSITE" id="PS01186">
    <property type="entry name" value="EGF_2"/>
    <property type="match status" value="1"/>
</dbReference>
<name>A0A7D9EWE0_PARCT</name>
<dbReference type="SUPFAM" id="SSF57196">
    <property type="entry name" value="EGF/Laminin"/>
    <property type="match status" value="1"/>
</dbReference>
<evidence type="ECO:0000256" key="5">
    <source>
        <dbReference type="ARBA" id="ARBA00023180"/>
    </source>
</evidence>
<dbReference type="PANTHER" id="PTHR33361">
    <property type="entry name" value="GLR0591 PROTEIN"/>
    <property type="match status" value="1"/>
</dbReference>
<dbReference type="PANTHER" id="PTHR33361:SF2">
    <property type="entry name" value="DUF885 DOMAIN-CONTAINING PROTEIN"/>
    <property type="match status" value="1"/>
</dbReference>
<evidence type="ECO:0000256" key="4">
    <source>
        <dbReference type="ARBA" id="ARBA00023157"/>
    </source>
</evidence>
<organism evidence="7 8">
    <name type="scientific">Paramuricea clavata</name>
    <name type="common">Red gorgonian</name>
    <name type="synonym">Violescent sea-whip</name>
    <dbReference type="NCBI Taxonomy" id="317549"/>
    <lineage>
        <taxon>Eukaryota</taxon>
        <taxon>Metazoa</taxon>
        <taxon>Cnidaria</taxon>
        <taxon>Anthozoa</taxon>
        <taxon>Octocorallia</taxon>
        <taxon>Malacalcyonacea</taxon>
        <taxon>Plexauridae</taxon>
        <taxon>Paramuricea</taxon>
    </lineage>
</organism>
<evidence type="ECO:0000313" key="7">
    <source>
        <dbReference type="EMBL" id="CAB4019915.1"/>
    </source>
</evidence>
<evidence type="ECO:0000256" key="6">
    <source>
        <dbReference type="PROSITE-ProRule" id="PRU00076"/>
    </source>
</evidence>
<evidence type="ECO:0000256" key="3">
    <source>
        <dbReference type="ARBA" id="ARBA00022737"/>
    </source>
</evidence>
<proteinExistence type="predicted"/>
<evidence type="ECO:0000256" key="1">
    <source>
        <dbReference type="ARBA" id="ARBA00022536"/>
    </source>
</evidence>
<dbReference type="Gene3D" id="2.10.25.10">
    <property type="entry name" value="Laminin"/>
    <property type="match status" value="1"/>
</dbReference>
<accession>A0A7D9EWE0</accession>
<dbReference type="AlphaFoldDB" id="A0A7D9EWE0"/>
<dbReference type="Proteomes" id="UP001152795">
    <property type="component" value="Unassembled WGS sequence"/>
</dbReference>
<protein>
    <submittedName>
        <fullName evidence="7">Cytochrome c oxidase subunit 5B, mitochondrial</fullName>
    </submittedName>
</protein>
<dbReference type="PROSITE" id="PS50026">
    <property type="entry name" value="EGF_3"/>
    <property type="match status" value="1"/>
</dbReference>
<dbReference type="CDD" id="cd00054">
    <property type="entry name" value="EGF_CA"/>
    <property type="match status" value="1"/>
</dbReference>
<dbReference type="FunFam" id="2.10.25.10:FF:000012">
    <property type="entry name" value="Delta-like protein"/>
    <property type="match status" value="1"/>
</dbReference>
<dbReference type="SMART" id="SM00181">
    <property type="entry name" value="EGF"/>
    <property type="match status" value="1"/>
</dbReference>
<feature type="non-terminal residue" evidence="7">
    <location>
        <position position="471"/>
    </location>
</feature>
<comment type="caution">
    <text evidence="7">The sequence shown here is derived from an EMBL/GenBank/DDBJ whole genome shotgun (WGS) entry which is preliminary data.</text>
</comment>
<sequence length="471" mass="54020">MPRFYIDEKTFWASLCSIEPCVNNGTCREHNDDITCTCASGFTGKRCEAKIIVNTTNEYVYSDEAKRIKLPGFLKRVQDAYYEYNRNALPWAPREEDDDFVERLKNRHLPYNATPAYLKAKTDGAFELLNEINSTVLDENKMTPREVKALEQVKHFLRTVFGSPFDENFYNGDWMLGPNHFCWQAICSIAFDIGAYAYYVKPKNFDDAEKMIEKILLNKQSITQYMANMQLGVKTGMVRSKFNCISGIDAFKQKFPKISADNDPNAVLSEWFVQGYIGAEFTKSFSKADRDKWVDRYNKTFMQSVNDDLIEGIGQPIVDLIKYMENEHLRHCLPRDVASGIAELPVQFIYVDGNATNNRTTRRLPITGEILDGKKSYKNILPYFTTSEITPERINEIGQQRLKALYPQIIAIAKNVTGKSNEAEAVTAFRKILTNQSSFYNDAPFPQIESNSTAHKRCTDLAKARKYCPER</sequence>
<dbReference type="PROSITE" id="PS00022">
    <property type="entry name" value="EGF_1"/>
    <property type="match status" value="1"/>
</dbReference>
<keyword evidence="2" id="KW-0732">Signal</keyword>
<keyword evidence="1 6" id="KW-0245">EGF-like domain</keyword>
<gene>
    <name evidence="7" type="ORF">PACLA_8A089031</name>
</gene>
<evidence type="ECO:0000313" key="8">
    <source>
        <dbReference type="Proteomes" id="UP001152795"/>
    </source>
</evidence>
<keyword evidence="5" id="KW-0325">Glycoprotein</keyword>
<dbReference type="Pfam" id="PF05960">
    <property type="entry name" value="DUF885"/>
    <property type="match status" value="1"/>
</dbReference>
<dbReference type="Pfam" id="PF00008">
    <property type="entry name" value="EGF"/>
    <property type="match status" value="1"/>
</dbReference>
<reference evidence="7" key="1">
    <citation type="submission" date="2020-04" db="EMBL/GenBank/DDBJ databases">
        <authorList>
            <person name="Alioto T."/>
            <person name="Alioto T."/>
            <person name="Gomez Garrido J."/>
        </authorList>
    </citation>
    <scope>NUCLEOTIDE SEQUENCE</scope>
    <source>
        <strain evidence="7">A484AB</strain>
    </source>
</reference>
<evidence type="ECO:0000256" key="2">
    <source>
        <dbReference type="ARBA" id="ARBA00022729"/>
    </source>
</evidence>
<comment type="caution">
    <text evidence="6">Lacks conserved residue(s) required for the propagation of feature annotation.</text>
</comment>
<keyword evidence="8" id="KW-1185">Reference proteome</keyword>
<keyword evidence="3" id="KW-0677">Repeat</keyword>
<dbReference type="InterPro" id="IPR000742">
    <property type="entry name" value="EGF"/>
</dbReference>
<dbReference type="InterPro" id="IPR010281">
    <property type="entry name" value="DUF885"/>
</dbReference>
<feature type="disulfide bond" evidence="6">
    <location>
        <begin position="38"/>
        <end position="47"/>
    </location>
</feature>